<dbReference type="EMBL" id="FP929003">
    <property type="protein sequence ID" value="CBK43304.1"/>
    <property type="molecule type" value="Genomic_DNA"/>
</dbReference>
<dbReference type="SUPFAM" id="SSF51735">
    <property type="entry name" value="NAD(P)-binding Rossmann-fold domains"/>
    <property type="match status" value="1"/>
</dbReference>
<dbReference type="eggNOG" id="COG1028">
    <property type="taxonomic scope" value="Bacteria"/>
</dbReference>
<dbReference type="AlphaFoldDB" id="D8PJ67"/>
<keyword evidence="4" id="KW-1185">Reference proteome</keyword>
<organism evidence="3 4">
    <name type="scientific">Nitrospira defluvii</name>
    <dbReference type="NCBI Taxonomy" id="330214"/>
    <lineage>
        <taxon>Bacteria</taxon>
        <taxon>Pseudomonadati</taxon>
        <taxon>Nitrospirota</taxon>
        <taxon>Nitrospiria</taxon>
        <taxon>Nitrospirales</taxon>
        <taxon>Nitrospiraceae</taxon>
        <taxon>Nitrospira</taxon>
    </lineage>
</organism>
<dbReference type="Proteomes" id="UP000001660">
    <property type="component" value="Chromosome"/>
</dbReference>
<dbReference type="STRING" id="330214.NIDE3625"/>
<evidence type="ECO:0000256" key="1">
    <source>
        <dbReference type="ARBA" id="ARBA00006484"/>
    </source>
</evidence>
<evidence type="ECO:0000256" key="2">
    <source>
        <dbReference type="ARBA" id="ARBA00023002"/>
    </source>
</evidence>
<evidence type="ECO:0000313" key="4">
    <source>
        <dbReference type="Proteomes" id="UP000001660"/>
    </source>
</evidence>
<dbReference type="OrthoDB" id="9787486at2"/>
<keyword evidence="2" id="KW-0560">Oxidoreductase</keyword>
<reference evidence="3 4" key="1">
    <citation type="journal article" date="2010" name="Proc. Natl. Acad. Sci. U.S.A.">
        <title>A Nitrospira metagenome illuminates the physiology and evolution of globally important nitrite-oxidizing bacteria.</title>
        <authorList>
            <person name="Lucker S."/>
            <person name="Wagner M."/>
            <person name="Maixner F."/>
            <person name="Pelletier E."/>
            <person name="Koch H."/>
            <person name="Vacherie B."/>
            <person name="Rattei T."/>
            <person name="Sinninghe Damste J."/>
            <person name="Spieck E."/>
            <person name="Le Paslier D."/>
            <person name="Daims H."/>
        </authorList>
    </citation>
    <scope>NUCLEOTIDE SEQUENCE [LARGE SCALE GENOMIC DNA]</scope>
</reference>
<dbReference type="HOGENOM" id="CLU_091006_0_0_0"/>
<proteinExistence type="inferred from homology"/>
<dbReference type="InterPro" id="IPR051122">
    <property type="entry name" value="SDR_DHRS6-like"/>
</dbReference>
<dbReference type="Pfam" id="PF13561">
    <property type="entry name" value="adh_short_C2"/>
    <property type="match status" value="1"/>
</dbReference>
<evidence type="ECO:0000313" key="3">
    <source>
        <dbReference type="EMBL" id="CBK43304.1"/>
    </source>
</evidence>
<comment type="similarity">
    <text evidence="1">Belongs to the short-chain dehydrogenases/reductases (SDR) family.</text>
</comment>
<gene>
    <name evidence="3" type="ORF">NIDE3625</name>
</gene>
<name>D8PJ67_9BACT</name>
<sequence length="201" mass="21174">MRVIVIGGTGTIGSAVVKLFSTRHDVVTVGHKRGTYQVDLASPDSITSLFKTIGTCDAVVSTAGIAKFASLDDLTYDDYFIGLKNKLMGQANLVRIGRPFVTNHGSFTLTSGVLSQEPMKGSCAISMANAGLEGFVRAAAIDLPRSLRVNVVSPPWVTETLIARGMDPSIGLPAETVAQCYLASVEGTMTGQTIDPRKPVA</sequence>
<dbReference type="CDD" id="cd11731">
    <property type="entry name" value="Lin1944_like_SDR_c"/>
    <property type="match status" value="1"/>
</dbReference>
<dbReference type="InterPro" id="IPR036291">
    <property type="entry name" value="NAD(P)-bd_dom_sf"/>
</dbReference>
<dbReference type="Gene3D" id="3.40.50.720">
    <property type="entry name" value="NAD(P)-binding Rossmann-like Domain"/>
    <property type="match status" value="1"/>
</dbReference>
<dbReference type="PANTHER" id="PTHR43477">
    <property type="entry name" value="DIHYDROANTICAPSIN 7-DEHYDROGENASE"/>
    <property type="match status" value="1"/>
</dbReference>
<dbReference type="PANTHER" id="PTHR43477:SF1">
    <property type="entry name" value="DIHYDROANTICAPSIN 7-DEHYDROGENASE"/>
    <property type="match status" value="1"/>
</dbReference>
<dbReference type="GO" id="GO:0016491">
    <property type="term" value="F:oxidoreductase activity"/>
    <property type="evidence" value="ECO:0007669"/>
    <property type="project" value="UniProtKB-KW"/>
</dbReference>
<dbReference type="PRINTS" id="PR00081">
    <property type="entry name" value="GDHRDH"/>
</dbReference>
<accession>D8PJ67</accession>
<dbReference type="InterPro" id="IPR002347">
    <property type="entry name" value="SDR_fam"/>
</dbReference>
<protein>
    <submittedName>
        <fullName evidence="3">Putative Oxidoreductase, Glucose/ribitol dehydrogenase family</fullName>
    </submittedName>
</protein>
<dbReference type="NCBIfam" id="NF005754">
    <property type="entry name" value="PRK07578.1"/>
    <property type="match status" value="1"/>
</dbReference>
<dbReference type="KEGG" id="nde:NIDE3625"/>